<proteinExistence type="predicted"/>
<feature type="region of interest" description="Disordered" evidence="3">
    <location>
        <begin position="425"/>
        <end position="453"/>
    </location>
</feature>
<evidence type="ECO:0000313" key="5">
    <source>
        <dbReference type="EMBL" id="KAK8730934.1"/>
    </source>
</evidence>
<feature type="region of interest" description="Disordered" evidence="3">
    <location>
        <begin position="1144"/>
        <end position="1165"/>
    </location>
</feature>
<evidence type="ECO:0000256" key="2">
    <source>
        <dbReference type="ARBA" id="ARBA00022840"/>
    </source>
</evidence>
<dbReference type="InterPro" id="IPR027417">
    <property type="entry name" value="P-loop_NTPase"/>
</dbReference>
<dbReference type="PANTHER" id="PTHR46844:SF1">
    <property type="entry name" value="SLR5058 PROTEIN"/>
    <property type="match status" value="1"/>
</dbReference>
<dbReference type="Gene3D" id="3.40.50.300">
    <property type="entry name" value="P-loop containing nucleotide triphosphate hydrolases"/>
    <property type="match status" value="1"/>
</dbReference>
<feature type="non-terminal residue" evidence="5">
    <location>
        <position position="1"/>
    </location>
</feature>
<dbReference type="InterPro" id="IPR032675">
    <property type="entry name" value="LRR_dom_sf"/>
</dbReference>
<feature type="region of interest" description="Disordered" evidence="3">
    <location>
        <begin position="45"/>
        <end position="74"/>
    </location>
</feature>
<evidence type="ECO:0000259" key="4">
    <source>
        <dbReference type="PROSITE" id="PS50837"/>
    </source>
</evidence>
<dbReference type="SUPFAM" id="SSF52540">
    <property type="entry name" value="P-loop containing nucleoside triphosphate hydrolases"/>
    <property type="match status" value="1"/>
</dbReference>
<feature type="region of interest" description="Disordered" evidence="3">
    <location>
        <begin position="177"/>
        <end position="235"/>
    </location>
</feature>
<accession>A0AAW0WYV3</accession>
<keyword evidence="1" id="KW-0547">Nucleotide-binding</keyword>
<gene>
    <name evidence="5" type="ORF">OTU49_007709</name>
</gene>
<feature type="compositionally biased region" description="Low complexity" evidence="3">
    <location>
        <begin position="209"/>
        <end position="223"/>
    </location>
</feature>
<feature type="region of interest" description="Disordered" evidence="3">
    <location>
        <begin position="1"/>
        <end position="25"/>
    </location>
</feature>
<dbReference type="PROSITE" id="PS50837">
    <property type="entry name" value="NACHT"/>
    <property type="match status" value="1"/>
</dbReference>
<dbReference type="Pfam" id="PF05729">
    <property type="entry name" value="NACHT"/>
    <property type="match status" value="1"/>
</dbReference>
<sequence length="1607" mass="180559">NTMMPEKTLDVEAGGTSPPPLPPHQMNGCTTIPCLPTSGGYGQCGAPRGHGRIQDESFDTQDSRDSRRPDEIGVTHNGLTGLDFVSESFCVNGVIEGVGNVQLCPEDEEGTVYHASNTTTTVTVNSSSLETESPWLSTTQKSWVNGELGKTVGEAGRMFGEAGRAFSEACVAVREAGTAKEKEEEGMQADRVSSDVNASAAAGERHSASSESSISEASDSELSGPEHLWGGHGDTSQTLQEEYYHDENALYQPDLENEDPSQINLLGSVFDIKDSKVHIGPLYDMSHATVTSPIPGVDMKQTSADLVSHRWEEKAPKKGPGTLCINLAAPPLHPEVHQPHSPLLYTQSAPDKKSAPLVTGAGRPGCRVGQHPPLTSTAAAPQTPLGLPPMSGVPLTPGTFNIAGEGSVVIGTQIIYTHSSCEKHPLESVPPPVDSTSTATTTTITSSSHHHQREELESLLTEVRDKLSTVYIRQTKTSFLPWLRGRQVIPMTEFYTESRILAVDKQGRQTSQSVNLVRDLVQEEETRFLVEGEPGMGKTLLALKLAIDWAKKTSLQEFKFVFLIFLRDFKGNLEQYVREELLPSHFEDKLKQVWEYCKKHEEQVLFILDGYDELEKTDAGEIHKLLGNRDFQNSKVVVTARPDVLKTIAQRSIVKGFNEAQMFEFVTKYFKLVNEEECGRNLKRIIEKDYKYRKLAKRPLFCVLLCMLYGSDRVAKLPEKLADMMFKIMLCLIKWNIKKEGNVDENTENFPPEYADLFLSFGKLCLQALKTEKTRFSEKEIKEIENYPMLLKLGFLSNDSENDVLGYKKFYKPVHKIFLEYVAGLYMANHIERDKSECRECREFSKVYRHEHVLKFVVGILGKKAHLALDGRKHQVFLQMKDQELLMLLRETEPTRENCRAVAKLLDRRNAIVHTSDVDFEGWSFILAQNFKKLKSLEIVWRIKSTNPDQESSFNEATPQLYTAFFSALRSNTSITKISIRATQDGEPFSNEKIELFFSHLQGILTKENLRELEIKELKMKVSSHLRKAIEGATCHMEKKGMETLEVLRLDMEMQDDDLEVLCKRLGRCAPNLAELQLTGLIHGAAGFDSLVDLLKKNKNLHKLCISMNKAQLMDQSGAFMSKTHLTPSDMHTGQVHMARQATKESRDAFQRQQEPEQRSQRAGTLLDPKKELQYLFQDPLHTGVKHKYEARGFFFINGDGEQLPLPLCMRGGQHKSMFHKLFSALPDTSVRYLALDYPCLYLNTSDLACLGDAIRRAKHLTSLRLLGLKQIKQYMPVLLGLGQSQSLKTVKLDSHNVVVKDTAFQLLCTALRHNTTLQSLSLAHWEFTLQDKALASFYFKDLLSFWKVVDLNLSSCIVDVGAGMSTSPTLFPPILLPIHGPIQHWSSVKTLRLSEVKLKEQPGFIRRSNLLLSILRNCPNLTSLDLSSSHTQATILDDNAACKFFELLGTNFRKLRELSLGNWEFRLEHYEKTCAQIGNTVRSCGELRVLMLDKVCEVRCGLSHLPPCSATFLHQLVSSLPRLAELSLCYYRIDHQELDRDTAKSLGACFHDHWSSGAKFKLKFFGLPSGVETALHEELKKEGVSVVVSQGYPLVFTVKRGYFMRT</sequence>
<feature type="compositionally biased region" description="Basic and acidic residues" evidence="3">
    <location>
        <begin position="61"/>
        <end position="73"/>
    </location>
</feature>
<dbReference type="Proteomes" id="UP001445076">
    <property type="component" value="Unassembled WGS sequence"/>
</dbReference>
<name>A0AAW0WYV3_CHEQU</name>
<evidence type="ECO:0000313" key="6">
    <source>
        <dbReference type="Proteomes" id="UP001445076"/>
    </source>
</evidence>
<keyword evidence="2" id="KW-0067">ATP-binding</keyword>
<dbReference type="EMBL" id="JARKIK010000062">
    <property type="protein sequence ID" value="KAK8730934.1"/>
    <property type="molecule type" value="Genomic_DNA"/>
</dbReference>
<reference evidence="5 6" key="1">
    <citation type="journal article" date="2024" name="BMC Genomics">
        <title>Genome assembly of redclaw crayfish (Cherax quadricarinatus) provides insights into its immune adaptation and hypoxia tolerance.</title>
        <authorList>
            <person name="Liu Z."/>
            <person name="Zheng J."/>
            <person name="Li H."/>
            <person name="Fang K."/>
            <person name="Wang S."/>
            <person name="He J."/>
            <person name="Zhou D."/>
            <person name="Weng S."/>
            <person name="Chi M."/>
            <person name="Gu Z."/>
            <person name="He J."/>
            <person name="Li F."/>
            <person name="Wang M."/>
        </authorList>
    </citation>
    <scope>NUCLEOTIDE SEQUENCE [LARGE SCALE GENOMIC DNA]</scope>
    <source>
        <strain evidence="5">ZL_2023a</strain>
    </source>
</reference>
<keyword evidence="6" id="KW-1185">Reference proteome</keyword>
<dbReference type="SUPFAM" id="SSF52047">
    <property type="entry name" value="RNI-like"/>
    <property type="match status" value="2"/>
</dbReference>
<feature type="domain" description="NACHT" evidence="4">
    <location>
        <begin position="526"/>
        <end position="643"/>
    </location>
</feature>
<comment type="caution">
    <text evidence="5">The sequence shown here is derived from an EMBL/GenBank/DDBJ whole genome shotgun (WGS) entry which is preliminary data.</text>
</comment>
<dbReference type="InterPro" id="IPR007111">
    <property type="entry name" value="NACHT_NTPase"/>
</dbReference>
<protein>
    <recommendedName>
        <fullName evidence="4">NACHT domain-containing protein</fullName>
    </recommendedName>
</protein>
<dbReference type="PANTHER" id="PTHR46844">
    <property type="entry name" value="SLR5058 PROTEIN"/>
    <property type="match status" value="1"/>
</dbReference>
<dbReference type="GO" id="GO:0005524">
    <property type="term" value="F:ATP binding"/>
    <property type="evidence" value="ECO:0007669"/>
    <property type="project" value="UniProtKB-KW"/>
</dbReference>
<feature type="compositionally biased region" description="Basic and acidic residues" evidence="3">
    <location>
        <begin position="1144"/>
        <end position="1160"/>
    </location>
</feature>
<feature type="compositionally biased region" description="Low complexity" evidence="3">
    <location>
        <begin position="435"/>
        <end position="447"/>
    </location>
</feature>
<dbReference type="Gene3D" id="3.80.10.10">
    <property type="entry name" value="Ribonuclease Inhibitor"/>
    <property type="match status" value="3"/>
</dbReference>
<evidence type="ECO:0000256" key="1">
    <source>
        <dbReference type="ARBA" id="ARBA00022741"/>
    </source>
</evidence>
<evidence type="ECO:0000256" key="3">
    <source>
        <dbReference type="SAM" id="MobiDB-lite"/>
    </source>
</evidence>
<organism evidence="5 6">
    <name type="scientific">Cherax quadricarinatus</name>
    <name type="common">Australian red claw crayfish</name>
    <dbReference type="NCBI Taxonomy" id="27406"/>
    <lineage>
        <taxon>Eukaryota</taxon>
        <taxon>Metazoa</taxon>
        <taxon>Ecdysozoa</taxon>
        <taxon>Arthropoda</taxon>
        <taxon>Crustacea</taxon>
        <taxon>Multicrustacea</taxon>
        <taxon>Malacostraca</taxon>
        <taxon>Eumalacostraca</taxon>
        <taxon>Eucarida</taxon>
        <taxon>Decapoda</taxon>
        <taxon>Pleocyemata</taxon>
        <taxon>Astacidea</taxon>
        <taxon>Parastacoidea</taxon>
        <taxon>Parastacidae</taxon>
        <taxon>Cherax</taxon>
    </lineage>
</organism>